<dbReference type="Pfam" id="PF00672">
    <property type="entry name" value="HAMP"/>
    <property type="match status" value="1"/>
</dbReference>
<evidence type="ECO:0000259" key="10">
    <source>
        <dbReference type="PROSITE" id="PS50887"/>
    </source>
</evidence>
<feature type="domain" description="EAL" evidence="8">
    <location>
        <begin position="565"/>
        <end position="819"/>
    </location>
</feature>
<accession>A0A0W0VGD2</accession>
<dbReference type="SMART" id="SM00091">
    <property type="entry name" value="PAS"/>
    <property type="match status" value="1"/>
</dbReference>
<dbReference type="SMART" id="SM00052">
    <property type="entry name" value="EAL"/>
    <property type="match status" value="1"/>
</dbReference>
<dbReference type="CDD" id="cd01949">
    <property type="entry name" value="GGDEF"/>
    <property type="match status" value="1"/>
</dbReference>
<name>A0A0W0VGD2_9GAMM</name>
<dbReference type="STRING" id="456.Ljor_0009"/>
<evidence type="ECO:0000259" key="9">
    <source>
        <dbReference type="PROSITE" id="PS50885"/>
    </source>
</evidence>
<dbReference type="PROSITE" id="PS50887">
    <property type="entry name" value="GGDEF"/>
    <property type="match status" value="1"/>
</dbReference>
<dbReference type="SUPFAM" id="SSF55785">
    <property type="entry name" value="PYP-like sensor domain (PAS domain)"/>
    <property type="match status" value="1"/>
</dbReference>
<keyword evidence="6" id="KW-0812">Transmembrane</keyword>
<dbReference type="Pfam" id="PF13426">
    <property type="entry name" value="PAS_9"/>
    <property type="match status" value="1"/>
</dbReference>
<evidence type="ECO:0000313" key="12">
    <source>
        <dbReference type="Proteomes" id="UP000055035"/>
    </source>
</evidence>
<comment type="cofactor">
    <cofactor evidence="1">
        <name>Mg(2+)</name>
        <dbReference type="ChEBI" id="CHEBI:18420"/>
    </cofactor>
</comment>
<reference evidence="11 12" key="1">
    <citation type="submission" date="2015-11" db="EMBL/GenBank/DDBJ databases">
        <title>Genomic analysis of 38 Legionella species identifies large and diverse effector repertoires.</title>
        <authorList>
            <person name="Burstein D."/>
            <person name="Amaro F."/>
            <person name="Zusman T."/>
            <person name="Lifshitz Z."/>
            <person name="Cohen O."/>
            <person name="Gilbert J.A."/>
            <person name="Pupko T."/>
            <person name="Shuman H.A."/>
            <person name="Segal G."/>
        </authorList>
    </citation>
    <scope>NUCLEOTIDE SEQUENCE [LARGE SCALE GENOMIC DNA]</scope>
    <source>
        <strain evidence="11 12">BL-540</strain>
    </source>
</reference>
<evidence type="ECO:0000256" key="6">
    <source>
        <dbReference type="SAM" id="Phobius"/>
    </source>
</evidence>
<proteinExistence type="predicted"/>
<evidence type="ECO:0000256" key="1">
    <source>
        <dbReference type="ARBA" id="ARBA00001946"/>
    </source>
</evidence>
<dbReference type="InterPro" id="IPR001633">
    <property type="entry name" value="EAL_dom"/>
</dbReference>
<dbReference type="SMART" id="SM00304">
    <property type="entry name" value="HAMP"/>
    <property type="match status" value="1"/>
</dbReference>
<dbReference type="Gene3D" id="3.30.450.20">
    <property type="entry name" value="PAS domain"/>
    <property type="match status" value="1"/>
</dbReference>
<dbReference type="PROSITE" id="PS50883">
    <property type="entry name" value="EAL"/>
    <property type="match status" value="1"/>
</dbReference>
<dbReference type="PANTHER" id="PTHR44757:SF2">
    <property type="entry name" value="BIOFILM ARCHITECTURE MAINTENANCE PROTEIN MBAA"/>
    <property type="match status" value="1"/>
</dbReference>
<dbReference type="GO" id="GO:0007165">
    <property type="term" value="P:signal transduction"/>
    <property type="evidence" value="ECO:0007669"/>
    <property type="project" value="InterPro"/>
</dbReference>
<keyword evidence="6" id="KW-1133">Transmembrane helix</keyword>
<dbReference type="PANTHER" id="PTHR44757">
    <property type="entry name" value="DIGUANYLATE CYCLASE DGCP"/>
    <property type="match status" value="1"/>
</dbReference>
<dbReference type="InterPro" id="IPR000160">
    <property type="entry name" value="GGDEF_dom"/>
</dbReference>
<feature type="transmembrane region" description="Helical" evidence="6">
    <location>
        <begin position="12"/>
        <end position="31"/>
    </location>
</feature>
<dbReference type="GO" id="GO:0016020">
    <property type="term" value="C:membrane"/>
    <property type="evidence" value="ECO:0007669"/>
    <property type="project" value="InterPro"/>
</dbReference>
<dbReference type="SUPFAM" id="SSF141868">
    <property type="entry name" value="EAL domain-like"/>
    <property type="match status" value="1"/>
</dbReference>
<dbReference type="Gene3D" id="3.30.70.270">
    <property type="match status" value="1"/>
</dbReference>
<dbReference type="EC" id="3.1.4.52" evidence="2"/>
<dbReference type="InterPro" id="IPR043128">
    <property type="entry name" value="Rev_trsase/Diguanyl_cyclase"/>
</dbReference>
<dbReference type="Gene3D" id="3.20.20.450">
    <property type="entry name" value="EAL domain"/>
    <property type="match status" value="1"/>
</dbReference>
<dbReference type="InterPro" id="IPR029787">
    <property type="entry name" value="Nucleotide_cyclase"/>
</dbReference>
<comment type="caution">
    <text evidence="11">The sequence shown here is derived from an EMBL/GenBank/DDBJ whole genome shotgun (WGS) entry which is preliminary data.</text>
</comment>
<feature type="domain" description="GGDEF" evidence="10">
    <location>
        <begin position="423"/>
        <end position="556"/>
    </location>
</feature>
<dbReference type="InterPro" id="IPR035965">
    <property type="entry name" value="PAS-like_dom_sf"/>
</dbReference>
<feature type="domain" description="PAS" evidence="7">
    <location>
        <begin position="270"/>
        <end position="314"/>
    </location>
</feature>
<sequence>MAKRWNLKTKLTLEVIILCSFILPVIVFSLITVNRIQNRFNDLLEMDAPRQFILLLMKGKLFELEASVLSFSQDYTSTIDVNQRKALLQQMTDKLGKQKSEISDLLEQYYSHVASDDRNPPFSREQLQTYLNQFKIDGEQYNANQELSWPIDKINIQTEEFEQLLDNNFKFELNALEREKQETAELIQWFKITVIIIGLLMYVFALSIGFFFINHFITRIRHLRNGAAAMVEGTQKAITQPEKDELGDLAKSLNKMLRQLLHSNRALEENVQKTKNILNTVSDSIVTIDGRGLIQTVNAATCTIFGYSEEELTGLPISKLCYPFALKEVLGHPVLPGNHQKLHELTGIRKNAEEFPMELAFSTLKEQDSMRAVCAFRDIRARKEMEAKIRYQATYDSLTGLPNRLLLHDRLQQGIAQAKRNNSIVAVIFLDLDRFKIINDSLGHEAGDELLKIASNRLKKIIRGSDTVARQGGDEFVIVLNSLSKEEMAVSIIKNILEEIAKPFKIENRKLSITCSAGISFFPKNGTDSQTLLKNADAAMYRSKEMGRNTFQFYEKAMNERTLVRLEMENELRNAITNHEIDIYYQPLMDVQKGKLLGAEALVRWVHPRLGIIPPLQFIPMAEETGLIIPIGAWILKEACRNCAEWLKQDFPIHYVSVNISGNQFKYGDIVQTVKSALEESGLNPSHLELELTESILIEDTENSLQKIKQLKEIGVSLAIDDFGTGYSSLSYIRRFPIDKIKIDHSFIGDLEVNKSSSELAETIISLAKNLNLSVLAEGVEKKAQLDFLKQHHCNQAQGFFFSEPLPEKDFEQWMKKISQEKE</sequence>
<dbReference type="InterPro" id="IPR052155">
    <property type="entry name" value="Biofilm_reg_signaling"/>
</dbReference>
<dbReference type="InterPro" id="IPR003660">
    <property type="entry name" value="HAMP_dom"/>
</dbReference>
<dbReference type="NCBIfam" id="TIGR00229">
    <property type="entry name" value="sensory_box"/>
    <property type="match status" value="1"/>
</dbReference>
<dbReference type="OrthoDB" id="1316910at2"/>
<dbReference type="GO" id="GO:0071111">
    <property type="term" value="F:cyclic-guanylate-specific phosphodiesterase activity"/>
    <property type="evidence" value="ECO:0007669"/>
    <property type="project" value="UniProtKB-EC"/>
</dbReference>
<dbReference type="NCBIfam" id="TIGR00254">
    <property type="entry name" value="GGDEF"/>
    <property type="match status" value="1"/>
</dbReference>
<keyword evidence="12" id="KW-1185">Reference proteome</keyword>
<evidence type="ECO:0000256" key="5">
    <source>
        <dbReference type="SAM" id="Coils"/>
    </source>
</evidence>
<evidence type="ECO:0000256" key="4">
    <source>
        <dbReference type="ARBA" id="ARBA00051114"/>
    </source>
</evidence>
<organism evidence="11 12">
    <name type="scientific">Legionella jordanis</name>
    <dbReference type="NCBI Taxonomy" id="456"/>
    <lineage>
        <taxon>Bacteria</taxon>
        <taxon>Pseudomonadati</taxon>
        <taxon>Pseudomonadota</taxon>
        <taxon>Gammaproteobacteria</taxon>
        <taxon>Legionellales</taxon>
        <taxon>Legionellaceae</taxon>
        <taxon>Legionella</taxon>
    </lineage>
</organism>
<dbReference type="SUPFAM" id="SSF55073">
    <property type="entry name" value="Nucleotide cyclase"/>
    <property type="match status" value="1"/>
</dbReference>
<protein>
    <recommendedName>
        <fullName evidence="2">cyclic-guanylate-specific phosphodiesterase</fullName>
        <ecNumber evidence="2">3.1.4.52</ecNumber>
    </recommendedName>
</protein>
<dbReference type="Pfam" id="PF00563">
    <property type="entry name" value="EAL"/>
    <property type="match status" value="1"/>
</dbReference>
<evidence type="ECO:0000259" key="8">
    <source>
        <dbReference type="PROSITE" id="PS50883"/>
    </source>
</evidence>
<keyword evidence="6" id="KW-0472">Membrane</keyword>
<gene>
    <name evidence="11" type="ORF">Ljor_0009</name>
</gene>
<keyword evidence="5" id="KW-0175">Coiled coil</keyword>
<dbReference type="Pfam" id="PF00990">
    <property type="entry name" value="GGDEF"/>
    <property type="match status" value="1"/>
</dbReference>
<feature type="domain" description="HAMP" evidence="9">
    <location>
        <begin position="214"/>
        <end position="265"/>
    </location>
</feature>
<dbReference type="InterPro" id="IPR035919">
    <property type="entry name" value="EAL_sf"/>
</dbReference>
<evidence type="ECO:0000259" key="7">
    <source>
        <dbReference type="PROSITE" id="PS50112"/>
    </source>
</evidence>
<dbReference type="PROSITE" id="PS50885">
    <property type="entry name" value="HAMP"/>
    <property type="match status" value="1"/>
</dbReference>
<dbReference type="CDD" id="cd00130">
    <property type="entry name" value="PAS"/>
    <property type="match status" value="1"/>
</dbReference>
<dbReference type="GO" id="GO:0071732">
    <property type="term" value="P:cellular response to nitric oxide"/>
    <property type="evidence" value="ECO:0007669"/>
    <property type="project" value="UniProtKB-ARBA"/>
</dbReference>
<dbReference type="FunFam" id="3.20.20.450:FF:000001">
    <property type="entry name" value="Cyclic di-GMP phosphodiesterase yahA"/>
    <property type="match status" value="1"/>
</dbReference>
<dbReference type="SMART" id="SM00267">
    <property type="entry name" value="GGDEF"/>
    <property type="match status" value="1"/>
</dbReference>
<feature type="transmembrane region" description="Helical" evidence="6">
    <location>
        <begin position="189"/>
        <end position="213"/>
    </location>
</feature>
<dbReference type="PROSITE" id="PS50112">
    <property type="entry name" value="PAS"/>
    <property type="match status" value="1"/>
</dbReference>
<dbReference type="Gene3D" id="6.10.340.10">
    <property type="match status" value="1"/>
</dbReference>
<evidence type="ECO:0000313" key="11">
    <source>
        <dbReference type="EMBL" id="KTD19212.1"/>
    </source>
</evidence>
<dbReference type="AlphaFoldDB" id="A0A0W0VGD2"/>
<dbReference type="InterPro" id="IPR000014">
    <property type="entry name" value="PAS"/>
</dbReference>
<comment type="catalytic activity">
    <reaction evidence="4">
        <text>3',3'-c-di-GMP + H2O = 5'-phosphoguanylyl(3'-&gt;5')guanosine + H(+)</text>
        <dbReference type="Rhea" id="RHEA:24902"/>
        <dbReference type="ChEBI" id="CHEBI:15377"/>
        <dbReference type="ChEBI" id="CHEBI:15378"/>
        <dbReference type="ChEBI" id="CHEBI:58754"/>
        <dbReference type="ChEBI" id="CHEBI:58805"/>
        <dbReference type="EC" id="3.1.4.52"/>
    </reaction>
    <physiologicalReaction direction="left-to-right" evidence="4">
        <dbReference type="Rhea" id="RHEA:24903"/>
    </physiologicalReaction>
</comment>
<dbReference type="PATRIC" id="fig|456.5.peg.9"/>
<dbReference type="FunFam" id="3.30.70.270:FF:000001">
    <property type="entry name" value="Diguanylate cyclase domain protein"/>
    <property type="match status" value="1"/>
</dbReference>
<dbReference type="CDD" id="cd06225">
    <property type="entry name" value="HAMP"/>
    <property type="match status" value="1"/>
</dbReference>
<dbReference type="RefSeq" id="WP_058469607.1">
    <property type="nucleotide sequence ID" value="NZ_CAAAIC010000013.1"/>
</dbReference>
<dbReference type="EMBL" id="LNYJ01000001">
    <property type="protein sequence ID" value="KTD19212.1"/>
    <property type="molecule type" value="Genomic_DNA"/>
</dbReference>
<feature type="coiled-coil region" evidence="5">
    <location>
        <begin position="250"/>
        <end position="277"/>
    </location>
</feature>
<keyword evidence="3" id="KW-0973">c-di-GMP</keyword>
<dbReference type="CDD" id="cd01948">
    <property type="entry name" value="EAL"/>
    <property type="match status" value="1"/>
</dbReference>
<evidence type="ECO:0000256" key="2">
    <source>
        <dbReference type="ARBA" id="ARBA00012282"/>
    </source>
</evidence>
<evidence type="ECO:0000256" key="3">
    <source>
        <dbReference type="ARBA" id="ARBA00022636"/>
    </source>
</evidence>
<dbReference type="Proteomes" id="UP000055035">
    <property type="component" value="Unassembled WGS sequence"/>
</dbReference>